<dbReference type="SUPFAM" id="SSF63829">
    <property type="entry name" value="Calcium-dependent phosphotriesterase"/>
    <property type="match status" value="3"/>
</dbReference>
<dbReference type="SUPFAM" id="SSF55874">
    <property type="entry name" value="ATPase domain of HSP90 chaperone/DNA topoisomerase II/histidine kinase"/>
    <property type="match status" value="1"/>
</dbReference>
<dbReference type="SMART" id="SM00342">
    <property type="entry name" value="HTH_ARAC"/>
    <property type="match status" value="1"/>
</dbReference>
<evidence type="ECO:0000259" key="8">
    <source>
        <dbReference type="PROSITE" id="PS01124"/>
    </source>
</evidence>
<feature type="domain" description="Histidine kinase" evidence="9">
    <location>
        <begin position="879"/>
        <end position="1105"/>
    </location>
</feature>
<dbReference type="SMART" id="SM00448">
    <property type="entry name" value="REC"/>
    <property type="match status" value="1"/>
</dbReference>
<dbReference type="SUPFAM" id="SSF46689">
    <property type="entry name" value="Homeodomain-like"/>
    <property type="match status" value="1"/>
</dbReference>
<dbReference type="PROSITE" id="PS01124">
    <property type="entry name" value="HTH_ARAC_FAMILY_2"/>
    <property type="match status" value="1"/>
</dbReference>
<protein>
    <recommendedName>
        <fullName evidence="2">histidine kinase</fullName>
        <ecNumber evidence="2">2.7.13.3</ecNumber>
    </recommendedName>
</protein>
<dbReference type="Gene3D" id="2.130.10.10">
    <property type="entry name" value="YVTN repeat-like/Quinoprotein amine dehydrogenase"/>
    <property type="match status" value="2"/>
</dbReference>
<evidence type="ECO:0000259" key="10">
    <source>
        <dbReference type="PROSITE" id="PS50110"/>
    </source>
</evidence>
<dbReference type="CDD" id="cd00075">
    <property type="entry name" value="HATPase"/>
    <property type="match status" value="1"/>
</dbReference>
<evidence type="ECO:0000256" key="7">
    <source>
        <dbReference type="SAM" id="Phobius"/>
    </source>
</evidence>
<dbReference type="InterPro" id="IPR013783">
    <property type="entry name" value="Ig-like_fold"/>
</dbReference>
<feature type="domain" description="HTH araC/xylS-type" evidence="8">
    <location>
        <begin position="1303"/>
        <end position="1402"/>
    </location>
</feature>
<dbReference type="Pfam" id="PF00072">
    <property type="entry name" value="Response_reg"/>
    <property type="match status" value="1"/>
</dbReference>
<evidence type="ECO:0000256" key="6">
    <source>
        <dbReference type="PROSITE-ProRule" id="PRU00169"/>
    </source>
</evidence>
<keyword evidence="7" id="KW-1133">Transmembrane helix</keyword>
<sequence length="1413" mass="160561">MMFVVPKRISLYGFLVLVCLGSLTRVAGQNQISFQHISTEGGLSQSDVNAIYQDKYGFMWFGTHDGLNKYDGYEFTVYNLDDKHPDNINSNLIFDIVADKEGNLWIGTTGNGLNFFNVTTGKFTQYINDPNDPTSISSNHITDVFIDSKQRLWVGTKNGLDKLDLNTTGDKVSFDHFNSQVSATMAKFDGSFVSIIYEDTKGSLYVGGKAGLHRLKKDGKGNDFFVNVTTEIGLPQTNVKSITEDATGRLFMATGRGLYYQTKNPEKPFKRFRQGHFNNILLDKDNHIWAGSDNGLYYFENFTDDRLPVFLKRFRYDPKDPTSLSKNIVRSLFIDDTGIIWIGVNGGGINTYDPERKQFQHVRNTSAPQSLSYDKIRAMFEDSNGTLWVGTEGGGLNMLKKENDSGSYNNFKHFGSISKIFALEETKVGNKKTLLIGSEGFPGLYFLDISDPNKVSTEDLTGTNLNNGVFSLLVDSNENIWIGTYNSGVHRWIKSDTIGQFKKQSFSYYPGKPHSIPSNIIRCILEDQKGNIWFATGDGLTMLSAKERYKKRPKFTVFKNNPNDPNSISHNYGLSLYESSSGTIWIGTFGGGLNKLIPGTDEQPPTFKHYTSQNGLPNNVIKGILEDGEQNLWLSTNKGLSRFDPEKETFKNYNSSDGLQDNEFQELACLKRADGEMLFGGVNGFNAFYPDEIQENKYPARAVITDLLISNRSVGIGEKINGKIILNKNISKTSELQLKYSNNNFSFEFAALHYAAPSKNQFAYMLEGFDQGWTQTDAKKRYATYTNLKPGDYTFKVKASNNDGVWNQNPTKIHIRIIPPWWRTNIAYVFYGLLVLGLLWLFWRYTFIRTSEKHQLELESVERERSAELQRMKLEFFTNISHEFRTPLTLIKGPLEYVQNNLSSLDQTSLKEQLALMQKNTNYLLRLVTQLLDFRKITQGKMRLVMRNSDIITFIREVAEPFQFMAHKQSIDFEIDTDSPSLVTWFDHEALEKIMNNLVSNAFKFTEAGGQIKIKISEEVIKGKNKVVIKVKDSGIGIPKDKMSKIFERFNSVKENEKNLKINPEGIGIGLSFTKNLVELHQGKIEVYSKPEKGTKFVVYLPKDKEAYTDIDEISCKDVSDNDFLVRSSETESFAIGLNDDLIDEGMSKTRSKLPVLLVVDDNPDIRTFISKVLGKTYTVYKAENGKKGLEVAKKVMPNIVICDIVMPVMDGIEFSRILKSQPETSHIPIIILTAKSSQESELQSLELGVDEYLRKPFDFELLKLKLSNIIKRRETLRKRFNRKITVQPSEVVVTSMDEKFLIQAIAIVEKHMMNTDFNVEMLVKEMGLSRSTLYLKFKELTGLSSSEFIRSVRLKRAVQLFNQSNFSVKEIMYKTGFSTASYFSKCFKKQFGVVPSEYVKQISKKKESANTE</sequence>
<dbReference type="CDD" id="cd00082">
    <property type="entry name" value="HisKA"/>
    <property type="match status" value="1"/>
</dbReference>
<dbReference type="EC" id="2.7.13.3" evidence="2"/>
<dbReference type="InterPro" id="IPR015943">
    <property type="entry name" value="WD40/YVTN_repeat-like_dom_sf"/>
</dbReference>
<dbReference type="SUPFAM" id="SSF52172">
    <property type="entry name" value="CheY-like"/>
    <property type="match status" value="1"/>
</dbReference>
<dbReference type="Gene3D" id="1.10.287.130">
    <property type="match status" value="1"/>
</dbReference>
<keyword evidence="4" id="KW-0805">Transcription regulation</keyword>
<accession>A0ABY1KR23</accession>
<dbReference type="PRINTS" id="PR00344">
    <property type="entry name" value="BCTRLSENSOR"/>
</dbReference>
<feature type="modified residue" description="4-aspartylphosphate" evidence="6">
    <location>
        <position position="1204"/>
    </location>
</feature>
<dbReference type="Pfam" id="PF12833">
    <property type="entry name" value="HTH_18"/>
    <property type="match status" value="1"/>
</dbReference>
<evidence type="ECO:0000313" key="11">
    <source>
        <dbReference type="EMBL" id="SIS49208.1"/>
    </source>
</evidence>
<keyword evidence="3 6" id="KW-0597">Phosphoprotein</keyword>
<keyword evidence="5" id="KW-0804">Transcription</keyword>
<dbReference type="PANTHER" id="PTHR43547:SF2">
    <property type="entry name" value="HYBRID SIGNAL TRANSDUCTION HISTIDINE KINASE C"/>
    <property type="match status" value="1"/>
</dbReference>
<dbReference type="SMART" id="SM00387">
    <property type="entry name" value="HATPase_c"/>
    <property type="match status" value="1"/>
</dbReference>
<feature type="transmembrane region" description="Helical" evidence="7">
    <location>
        <begin position="826"/>
        <end position="843"/>
    </location>
</feature>
<evidence type="ECO:0000256" key="2">
    <source>
        <dbReference type="ARBA" id="ARBA00012438"/>
    </source>
</evidence>
<feature type="domain" description="Response regulatory" evidence="10">
    <location>
        <begin position="1156"/>
        <end position="1271"/>
    </location>
</feature>
<evidence type="ECO:0000256" key="3">
    <source>
        <dbReference type="ARBA" id="ARBA00022553"/>
    </source>
</evidence>
<dbReference type="Pfam" id="PF02518">
    <property type="entry name" value="HATPase_c"/>
    <property type="match status" value="1"/>
</dbReference>
<dbReference type="Gene3D" id="1.10.10.60">
    <property type="entry name" value="Homeodomain-like"/>
    <property type="match status" value="1"/>
</dbReference>
<keyword evidence="7" id="KW-0472">Membrane</keyword>
<dbReference type="CDD" id="cd00146">
    <property type="entry name" value="PKD"/>
    <property type="match status" value="1"/>
</dbReference>
<dbReference type="SMART" id="SM00388">
    <property type="entry name" value="HisKA"/>
    <property type="match status" value="1"/>
</dbReference>
<dbReference type="Pfam" id="PF07494">
    <property type="entry name" value="Reg_prop"/>
    <property type="match status" value="7"/>
</dbReference>
<dbReference type="Proteomes" id="UP000185728">
    <property type="component" value="Unassembled WGS sequence"/>
</dbReference>
<dbReference type="InterPro" id="IPR004358">
    <property type="entry name" value="Sig_transdc_His_kin-like_C"/>
</dbReference>
<evidence type="ECO:0000256" key="1">
    <source>
        <dbReference type="ARBA" id="ARBA00000085"/>
    </source>
</evidence>
<dbReference type="InterPro" id="IPR001789">
    <property type="entry name" value="Sig_transdc_resp-reg_receiver"/>
</dbReference>
<organism evidence="11 12">
    <name type="scientific">Zobellia uliginosa</name>
    <dbReference type="NCBI Taxonomy" id="143224"/>
    <lineage>
        <taxon>Bacteria</taxon>
        <taxon>Pseudomonadati</taxon>
        <taxon>Bacteroidota</taxon>
        <taxon>Flavobacteriia</taxon>
        <taxon>Flavobacteriales</taxon>
        <taxon>Flavobacteriaceae</taxon>
        <taxon>Zobellia</taxon>
    </lineage>
</organism>
<comment type="catalytic activity">
    <reaction evidence="1">
        <text>ATP + protein L-histidine = ADP + protein N-phospho-L-histidine.</text>
        <dbReference type="EC" id="2.7.13.3"/>
    </reaction>
</comment>
<dbReference type="Gene3D" id="3.30.565.10">
    <property type="entry name" value="Histidine kinase-like ATPase, C-terminal domain"/>
    <property type="match status" value="1"/>
</dbReference>
<dbReference type="PANTHER" id="PTHR43547">
    <property type="entry name" value="TWO-COMPONENT HISTIDINE KINASE"/>
    <property type="match status" value="1"/>
</dbReference>
<dbReference type="InterPro" id="IPR003661">
    <property type="entry name" value="HisK_dim/P_dom"/>
</dbReference>
<evidence type="ECO:0000256" key="4">
    <source>
        <dbReference type="ARBA" id="ARBA00023015"/>
    </source>
</evidence>
<comment type="caution">
    <text evidence="11">The sequence shown here is derived from an EMBL/GenBank/DDBJ whole genome shotgun (WGS) entry which is preliminary data.</text>
</comment>
<dbReference type="PROSITE" id="PS50109">
    <property type="entry name" value="HIS_KIN"/>
    <property type="match status" value="1"/>
</dbReference>
<dbReference type="InterPro" id="IPR036890">
    <property type="entry name" value="HATPase_C_sf"/>
</dbReference>
<dbReference type="SUPFAM" id="SSF47384">
    <property type="entry name" value="Homodimeric domain of signal transducing histidine kinase"/>
    <property type="match status" value="1"/>
</dbReference>
<evidence type="ECO:0000313" key="12">
    <source>
        <dbReference type="Proteomes" id="UP000185728"/>
    </source>
</evidence>
<dbReference type="Gene3D" id="2.60.40.10">
    <property type="entry name" value="Immunoglobulins"/>
    <property type="match status" value="1"/>
</dbReference>
<dbReference type="InterPro" id="IPR011123">
    <property type="entry name" value="Y_Y_Y"/>
</dbReference>
<dbReference type="InterPro" id="IPR009057">
    <property type="entry name" value="Homeodomain-like_sf"/>
</dbReference>
<dbReference type="Pfam" id="PF00512">
    <property type="entry name" value="HisKA"/>
    <property type="match status" value="1"/>
</dbReference>
<reference evidence="11 12" key="1">
    <citation type="submission" date="2017-01" db="EMBL/GenBank/DDBJ databases">
        <authorList>
            <person name="Varghese N."/>
            <person name="Submissions S."/>
        </authorList>
    </citation>
    <scope>NUCLEOTIDE SEQUENCE [LARGE SCALE GENOMIC DNA]</scope>
    <source>
        <strain evidence="11 12">DSM 2061</strain>
    </source>
</reference>
<keyword evidence="7" id="KW-0812">Transmembrane</keyword>
<evidence type="ECO:0000256" key="5">
    <source>
        <dbReference type="ARBA" id="ARBA00023163"/>
    </source>
</evidence>
<proteinExistence type="predicted"/>
<dbReference type="Pfam" id="PF07495">
    <property type="entry name" value="Y_Y_Y"/>
    <property type="match status" value="1"/>
</dbReference>
<dbReference type="InterPro" id="IPR036097">
    <property type="entry name" value="HisK_dim/P_sf"/>
</dbReference>
<dbReference type="EMBL" id="FTOB01000002">
    <property type="protein sequence ID" value="SIS49208.1"/>
    <property type="molecule type" value="Genomic_DNA"/>
</dbReference>
<dbReference type="InterPro" id="IPR011110">
    <property type="entry name" value="Reg_prop"/>
</dbReference>
<dbReference type="InterPro" id="IPR003594">
    <property type="entry name" value="HATPase_dom"/>
</dbReference>
<dbReference type="InterPro" id="IPR005467">
    <property type="entry name" value="His_kinase_dom"/>
</dbReference>
<name>A0ABY1KR23_9FLAO</name>
<dbReference type="Gene3D" id="3.40.50.2300">
    <property type="match status" value="1"/>
</dbReference>
<evidence type="ECO:0000259" key="9">
    <source>
        <dbReference type="PROSITE" id="PS50109"/>
    </source>
</evidence>
<keyword evidence="12" id="KW-1185">Reference proteome</keyword>
<gene>
    <name evidence="11" type="ORF">SAMN05421766_102365</name>
</gene>
<dbReference type="InterPro" id="IPR018060">
    <property type="entry name" value="HTH_AraC"/>
</dbReference>
<dbReference type="InterPro" id="IPR011006">
    <property type="entry name" value="CheY-like_superfamily"/>
</dbReference>
<dbReference type="PROSITE" id="PS50110">
    <property type="entry name" value="RESPONSE_REGULATORY"/>
    <property type="match status" value="1"/>
</dbReference>